<dbReference type="Proteomes" id="UP000635606">
    <property type="component" value="Unassembled WGS sequence"/>
</dbReference>
<dbReference type="InterPro" id="IPR036388">
    <property type="entry name" value="WH-like_DNA-bd_sf"/>
</dbReference>
<name>A0A8J3ZVS1_9ACTN</name>
<keyword evidence="9" id="KW-1185">Reference proteome</keyword>
<feature type="region of interest" description="Disordered" evidence="6">
    <location>
        <begin position="218"/>
        <end position="251"/>
    </location>
</feature>
<evidence type="ECO:0000256" key="2">
    <source>
        <dbReference type="ARBA" id="ARBA00023015"/>
    </source>
</evidence>
<dbReference type="GO" id="GO:0003677">
    <property type="term" value="F:DNA binding"/>
    <property type="evidence" value="ECO:0007669"/>
    <property type="project" value="UniProtKB-UniRule"/>
</dbReference>
<evidence type="ECO:0000259" key="7">
    <source>
        <dbReference type="PROSITE" id="PS51755"/>
    </source>
</evidence>
<evidence type="ECO:0000256" key="5">
    <source>
        <dbReference type="PROSITE-ProRule" id="PRU01091"/>
    </source>
</evidence>
<dbReference type="SUPFAM" id="SSF48452">
    <property type="entry name" value="TPR-like"/>
    <property type="match status" value="1"/>
</dbReference>
<proteinExistence type="inferred from homology"/>
<dbReference type="InterPro" id="IPR011990">
    <property type="entry name" value="TPR-like_helical_dom_sf"/>
</dbReference>
<dbReference type="GO" id="GO:0000160">
    <property type="term" value="P:phosphorelay signal transduction system"/>
    <property type="evidence" value="ECO:0007669"/>
    <property type="project" value="InterPro"/>
</dbReference>
<comment type="caution">
    <text evidence="8">The sequence shown here is derived from an EMBL/GenBank/DDBJ whole genome shotgun (WGS) entry which is preliminary data.</text>
</comment>
<evidence type="ECO:0000256" key="3">
    <source>
        <dbReference type="ARBA" id="ARBA00023125"/>
    </source>
</evidence>
<accession>A0A8J3ZVS1</accession>
<dbReference type="SUPFAM" id="SSF46894">
    <property type="entry name" value="C-terminal effector domain of the bipartite response regulators"/>
    <property type="match status" value="1"/>
</dbReference>
<protein>
    <recommendedName>
        <fullName evidence="7">OmpR/PhoB-type domain-containing protein</fullName>
    </recommendedName>
</protein>
<reference evidence="8" key="1">
    <citation type="submission" date="2021-01" db="EMBL/GenBank/DDBJ databases">
        <title>Whole genome shotgun sequence of Virgisporangium ochraceum NBRC 16418.</title>
        <authorList>
            <person name="Komaki H."/>
            <person name="Tamura T."/>
        </authorList>
    </citation>
    <scope>NUCLEOTIDE SEQUENCE</scope>
    <source>
        <strain evidence="8">NBRC 16418</strain>
    </source>
</reference>
<dbReference type="Gene3D" id="1.25.40.10">
    <property type="entry name" value="Tetratricopeptide repeat domain"/>
    <property type="match status" value="1"/>
</dbReference>
<keyword evidence="4" id="KW-0804">Transcription</keyword>
<gene>
    <name evidence="8" type="ORF">Voc01_057910</name>
</gene>
<sequence length="251" mass="27547">MLAALVVGGDEALTLDQLAEAVWGAEPPVSWRKVVHGCVARLRRALGPGSVETVATGYRLAVAADEIDARRFGLLLRRCREQLDLGAPDRALFLVDEALALWRGRPLADVESWEPGRTEAGRLTESRLDAQELRLEAALRAGRHVEILAEAQARADEAPLRERRWALLARAQYRCGQQSESLASLRRVRALLHAELGVDPGAELVGLERAILRHRVAARRRSGAGQAARRRRAPGRRPGSTGRPRAGTRAR</sequence>
<dbReference type="GO" id="GO:0006355">
    <property type="term" value="P:regulation of DNA-templated transcription"/>
    <property type="evidence" value="ECO:0007669"/>
    <property type="project" value="InterPro"/>
</dbReference>
<feature type="domain" description="OmpR/PhoB-type" evidence="7">
    <location>
        <begin position="1"/>
        <end position="62"/>
    </location>
</feature>
<evidence type="ECO:0000256" key="6">
    <source>
        <dbReference type="SAM" id="MobiDB-lite"/>
    </source>
</evidence>
<feature type="DNA-binding region" description="OmpR/PhoB-type" evidence="5">
    <location>
        <begin position="1"/>
        <end position="62"/>
    </location>
</feature>
<organism evidence="8 9">
    <name type="scientific">Virgisporangium ochraceum</name>
    <dbReference type="NCBI Taxonomy" id="65505"/>
    <lineage>
        <taxon>Bacteria</taxon>
        <taxon>Bacillati</taxon>
        <taxon>Actinomycetota</taxon>
        <taxon>Actinomycetes</taxon>
        <taxon>Micromonosporales</taxon>
        <taxon>Micromonosporaceae</taxon>
        <taxon>Virgisporangium</taxon>
    </lineage>
</organism>
<dbReference type="Gene3D" id="1.10.10.10">
    <property type="entry name" value="Winged helix-like DNA-binding domain superfamily/Winged helix DNA-binding domain"/>
    <property type="match status" value="1"/>
</dbReference>
<feature type="compositionally biased region" description="Low complexity" evidence="6">
    <location>
        <begin position="236"/>
        <end position="245"/>
    </location>
</feature>
<dbReference type="PANTHER" id="PTHR35807:SF1">
    <property type="entry name" value="TRANSCRIPTIONAL REGULATOR REDD"/>
    <property type="match status" value="1"/>
</dbReference>
<evidence type="ECO:0000313" key="9">
    <source>
        <dbReference type="Proteomes" id="UP000635606"/>
    </source>
</evidence>
<dbReference type="SMART" id="SM01043">
    <property type="entry name" value="BTAD"/>
    <property type="match status" value="1"/>
</dbReference>
<comment type="similarity">
    <text evidence="1">Belongs to the AfsR/DnrI/RedD regulatory family.</text>
</comment>
<evidence type="ECO:0000313" key="8">
    <source>
        <dbReference type="EMBL" id="GIJ70874.1"/>
    </source>
</evidence>
<keyword evidence="3 5" id="KW-0238">DNA-binding</keyword>
<dbReference type="InterPro" id="IPR005158">
    <property type="entry name" value="BTAD"/>
</dbReference>
<dbReference type="PANTHER" id="PTHR35807">
    <property type="entry name" value="TRANSCRIPTIONAL REGULATOR REDD-RELATED"/>
    <property type="match status" value="1"/>
</dbReference>
<dbReference type="InterPro" id="IPR051677">
    <property type="entry name" value="AfsR-DnrI-RedD_regulator"/>
</dbReference>
<feature type="compositionally biased region" description="Basic residues" evidence="6">
    <location>
        <begin position="218"/>
        <end position="235"/>
    </location>
</feature>
<keyword evidence="2" id="KW-0805">Transcription regulation</keyword>
<dbReference type="EMBL" id="BOPH01000083">
    <property type="protein sequence ID" value="GIJ70874.1"/>
    <property type="molecule type" value="Genomic_DNA"/>
</dbReference>
<dbReference type="Pfam" id="PF03704">
    <property type="entry name" value="BTAD"/>
    <property type="match status" value="1"/>
</dbReference>
<evidence type="ECO:0000256" key="4">
    <source>
        <dbReference type="ARBA" id="ARBA00023163"/>
    </source>
</evidence>
<dbReference type="CDD" id="cd15831">
    <property type="entry name" value="BTAD"/>
    <property type="match status" value="1"/>
</dbReference>
<dbReference type="PROSITE" id="PS51755">
    <property type="entry name" value="OMPR_PHOB"/>
    <property type="match status" value="1"/>
</dbReference>
<dbReference type="InterPro" id="IPR016032">
    <property type="entry name" value="Sig_transdc_resp-reg_C-effctor"/>
</dbReference>
<dbReference type="InterPro" id="IPR001867">
    <property type="entry name" value="OmpR/PhoB-type_DNA-bd"/>
</dbReference>
<dbReference type="AlphaFoldDB" id="A0A8J3ZVS1"/>
<evidence type="ECO:0000256" key="1">
    <source>
        <dbReference type="ARBA" id="ARBA00005820"/>
    </source>
</evidence>